<accession>A0A0F9GV88</accession>
<name>A0A0F9GV88_9ZZZZ</name>
<evidence type="ECO:0000313" key="1">
    <source>
        <dbReference type="EMBL" id="KKL73255.1"/>
    </source>
</evidence>
<sequence>MEQIKLTERKAGLLLDKVRDAVRVGAQAIFDLCWLLYECDRSVVYVGDDPVFVYETWGYKDWFDFVEVEVGVHAHTANVYRKIGRVFGEDLNGAWDTGEPLPVTKMAILAAWPDLTRQNVRSKMKWARKKTCCQMQHELLGRERPIQMAFGVSEAEQRDINKAIKLARGKFDEGGEMTRGELIANILHQWAAIAKKQKPNLRLAG</sequence>
<dbReference type="AlphaFoldDB" id="A0A0F9GV88"/>
<organism evidence="1">
    <name type="scientific">marine sediment metagenome</name>
    <dbReference type="NCBI Taxonomy" id="412755"/>
    <lineage>
        <taxon>unclassified sequences</taxon>
        <taxon>metagenomes</taxon>
        <taxon>ecological metagenomes</taxon>
    </lineage>
</organism>
<comment type="caution">
    <text evidence="1">The sequence shown here is derived from an EMBL/GenBank/DDBJ whole genome shotgun (WGS) entry which is preliminary data.</text>
</comment>
<proteinExistence type="predicted"/>
<dbReference type="EMBL" id="LAZR01025018">
    <property type="protein sequence ID" value="KKL73255.1"/>
    <property type="molecule type" value="Genomic_DNA"/>
</dbReference>
<protein>
    <submittedName>
        <fullName evidence="1">Uncharacterized protein</fullName>
    </submittedName>
</protein>
<gene>
    <name evidence="1" type="ORF">LCGC14_2076730</name>
</gene>
<reference evidence="1" key="1">
    <citation type="journal article" date="2015" name="Nature">
        <title>Complex archaea that bridge the gap between prokaryotes and eukaryotes.</title>
        <authorList>
            <person name="Spang A."/>
            <person name="Saw J.H."/>
            <person name="Jorgensen S.L."/>
            <person name="Zaremba-Niedzwiedzka K."/>
            <person name="Martijn J."/>
            <person name="Lind A.E."/>
            <person name="van Eijk R."/>
            <person name="Schleper C."/>
            <person name="Guy L."/>
            <person name="Ettema T.J."/>
        </authorList>
    </citation>
    <scope>NUCLEOTIDE SEQUENCE</scope>
</reference>